<gene>
    <name evidence="1" type="ORF">DVH24_018550</name>
</gene>
<dbReference type="Proteomes" id="UP000290289">
    <property type="component" value="Chromosome 16"/>
</dbReference>
<name>A0A498HNS1_MALDO</name>
<evidence type="ECO:0000313" key="2">
    <source>
        <dbReference type="Proteomes" id="UP000290289"/>
    </source>
</evidence>
<dbReference type="AlphaFoldDB" id="A0A498HNS1"/>
<reference evidence="1 2" key="1">
    <citation type="submission" date="2018-10" db="EMBL/GenBank/DDBJ databases">
        <title>A high-quality apple genome assembly.</title>
        <authorList>
            <person name="Hu J."/>
        </authorList>
    </citation>
    <scope>NUCLEOTIDE SEQUENCE [LARGE SCALE GENOMIC DNA]</scope>
    <source>
        <strain evidence="2">cv. HFTH1</strain>
        <tissue evidence="1">Young leaf</tissue>
    </source>
</reference>
<dbReference type="PANTHER" id="PTHR33098:SF3">
    <property type="entry name" value="COTTON FIBER PROTEIN"/>
    <property type="match status" value="1"/>
</dbReference>
<dbReference type="PANTHER" id="PTHR33098">
    <property type="entry name" value="COTTON FIBER (DUF761)"/>
    <property type="match status" value="1"/>
</dbReference>
<dbReference type="SMR" id="A0A498HNS1"/>
<keyword evidence="2" id="KW-1185">Reference proteome</keyword>
<proteinExistence type="predicted"/>
<protein>
    <submittedName>
        <fullName evidence="1">Uncharacterized protein</fullName>
    </submittedName>
</protein>
<organism evidence="1 2">
    <name type="scientific">Malus domestica</name>
    <name type="common">Apple</name>
    <name type="synonym">Pyrus malus</name>
    <dbReference type="NCBI Taxonomy" id="3750"/>
    <lineage>
        <taxon>Eukaryota</taxon>
        <taxon>Viridiplantae</taxon>
        <taxon>Streptophyta</taxon>
        <taxon>Embryophyta</taxon>
        <taxon>Tracheophyta</taxon>
        <taxon>Spermatophyta</taxon>
        <taxon>Magnoliopsida</taxon>
        <taxon>eudicotyledons</taxon>
        <taxon>Gunneridae</taxon>
        <taxon>Pentapetalae</taxon>
        <taxon>rosids</taxon>
        <taxon>fabids</taxon>
        <taxon>Rosales</taxon>
        <taxon>Rosaceae</taxon>
        <taxon>Amygdaloideae</taxon>
        <taxon>Maleae</taxon>
        <taxon>Malus</taxon>
    </lineage>
</organism>
<sequence>MISLRSNTFRSCWTLAKKFGCVKRAWRSFTDKVQSKLHKLNIPRAIKTTARHLRALQSKFHFLIPSKLRALTKPSSTFPSNRYYNHHYDTLDSHVGYALGRSGYQYHNKLHHNKNTEAIHIDELFEEPAAICVDAKKDRHFGEQAETSKGKQAVDEEDDGKVVKRDKKSLYSVEDAWQAVVAKSPQLRVVDERAEEFIHKFRQDMKLQKEKSLLEFQEMLARSS</sequence>
<accession>A0A498HNS1</accession>
<dbReference type="InterPro" id="IPR008480">
    <property type="entry name" value="DUF761_pln"/>
</dbReference>
<evidence type="ECO:0000313" key="1">
    <source>
        <dbReference type="EMBL" id="RXH71195.1"/>
    </source>
</evidence>
<comment type="caution">
    <text evidence="1">The sequence shown here is derived from an EMBL/GenBank/DDBJ whole genome shotgun (WGS) entry which is preliminary data.</text>
</comment>
<dbReference type="Pfam" id="PF05553">
    <property type="entry name" value="DUF761"/>
    <property type="match status" value="1"/>
</dbReference>
<dbReference type="EMBL" id="RDQH01000342">
    <property type="protein sequence ID" value="RXH71195.1"/>
    <property type="molecule type" value="Genomic_DNA"/>
</dbReference>